<keyword evidence="2 4" id="KW-0238">DNA-binding</keyword>
<keyword evidence="3" id="KW-0804">Transcription</keyword>
<keyword evidence="7" id="KW-1185">Reference proteome</keyword>
<dbReference type="Gene3D" id="1.10.357.10">
    <property type="entry name" value="Tetracycline Repressor, domain 2"/>
    <property type="match status" value="1"/>
</dbReference>
<dbReference type="PANTHER" id="PTHR30055">
    <property type="entry name" value="HTH-TYPE TRANSCRIPTIONAL REGULATOR RUTR"/>
    <property type="match status" value="1"/>
</dbReference>
<dbReference type="SUPFAM" id="SSF48498">
    <property type="entry name" value="Tetracyclin repressor-like, C-terminal domain"/>
    <property type="match status" value="1"/>
</dbReference>
<evidence type="ECO:0000256" key="2">
    <source>
        <dbReference type="ARBA" id="ARBA00023125"/>
    </source>
</evidence>
<organism evidence="6 7">
    <name type="scientific">Streptomyces drozdowiczii</name>
    <dbReference type="NCBI Taxonomy" id="202862"/>
    <lineage>
        <taxon>Bacteria</taxon>
        <taxon>Bacillati</taxon>
        <taxon>Actinomycetota</taxon>
        <taxon>Actinomycetes</taxon>
        <taxon>Kitasatosporales</taxon>
        <taxon>Streptomycetaceae</taxon>
        <taxon>Streptomyces</taxon>
    </lineage>
</organism>
<evidence type="ECO:0000259" key="5">
    <source>
        <dbReference type="PROSITE" id="PS50977"/>
    </source>
</evidence>
<keyword evidence="1" id="KW-0805">Transcription regulation</keyword>
<proteinExistence type="predicted"/>
<dbReference type="InterPro" id="IPR036271">
    <property type="entry name" value="Tet_transcr_reg_TetR-rel_C_sf"/>
</dbReference>
<feature type="DNA-binding region" description="H-T-H motif" evidence="4">
    <location>
        <begin position="29"/>
        <end position="48"/>
    </location>
</feature>
<dbReference type="PROSITE" id="PS50977">
    <property type="entry name" value="HTH_TETR_2"/>
    <property type="match status" value="1"/>
</dbReference>
<dbReference type="PRINTS" id="PR00455">
    <property type="entry name" value="HTHTETR"/>
</dbReference>
<name>A0ABY6Q1H6_9ACTN</name>
<evidence type="ECO:0000256" key="3">
    <source>
        <dbReference type="ARBA" id="ARBA00023163"/>
    </source>
</evidence>
<feature type="domain" description="HTH tetR-type" evidence="5">
    <location>
        <begin position="6"/>
        <end position="66"/>
    </location>
</feature>
<reference evidence="6" key="1">
    <citation type="journal article" date="2022" name="Front. Microbiol.">
        <title>Mirubactin C rescues the lethal effect of cell wall biosynthesis mutations in Bacillus subtilis.</title>
        <authorList>
            <person name="Kepplinger B."/>
            <person name="Wen X."/>
            <person name="Tyler A.R."/>
            <person name="Kim B.Y."/>
            <person name="Brown J."/>
            <person name="Banks P."/>
            <person name="Dashti Y."/>
            <person name="Mackenzie E.S."/>
            <person name="Wills C."/>
            <person name="Kawai Y."/>
            <person name="Waldron K.J."/>
            <person name="Allenby N.E.E."/>
            <person name="Wu L.J."/>
            <person name="Hall M.J."/>
            <person name="Errington J."/>
        </authorList>
    </citation>
    <scope>NUCLEOTIDE SEQUENCE</scope>
    <source>
        <strain evidence="6">MDA8-470</strain>
    </source>
</reference>
<dbReference type="Proteomes" id="UP001164963">
    <property type="component" value="Chromosome"/>
</dbReference>
<gene>
    <name evidence="6" type="ORF">NEH16_31945</name>
</gene>
<dbReference type="InterPro" id="IPR050109">
    <property type="entry name" value="HTH-type_TetR-like_transc_reg"/>
</dbReference>
<dbReference type="PANTHER" id="PTHR30055:SF234">
    <property type="entry name" value="HTH-TYPE TRANSCRIPTIONAL REGULATOR BETI"/>
    <property type="match status" value="1"/>
</dbReference>
<dbReference type="InterPro" id="IPR001647">
    <property type="entry name" value="HTH_TetR"/>
</dbReference>
<sequence length="208" mass="21986">MHERSVRTREAILSGAAEVFGEKGYLGTRLEDVAARRRLSKGAVYFHFASKTDLAKAVIARQADLVPRLIGRLRPRFPQAAGLLTALAQEVARLLADDPEVRGSFRLLAERGLVDASVDDPFAAWSAAVEDVLRDAERQGAVPAGTRSAAVAGLVVSALVGLHHMGEGAVRPKVPGDWPALLGALLALDSPYEARTSAGASAPSRACM</sequence>
<dbReference type="Pfam" id="PF00440">
    <property type="entry name" value="TetR_N"/>
    <property type="match status" value="1"/>
</dbReference>
<protein>
    <submittedName>
        <fullName evidence="6">TetR/AcrR family transcriptional regulator</fullName>
    </submittedName>
</protein>
<accession>A0ABY6Q1H6</accession>
<evidence type="ECO:0000256" key="1">
    <source>
        <dbReference type="ARBA" id="ARBA00023015"/>
    </source>
</evidence>
<dbReference type="InterPro" id="IPR009057">
    <property type="entry name" value="Homeodomain-like_sf"/>
</dbReference>
<evidence type="ECO:0000313" key="7">
    <source>
        <dbReference type="Proteomes" id="UP001164963"/>
    </source>
</evidence>
<evidence type="ECO:0000313" key="6">
    <source>
        <dbReference type="EMBL" id="UZK58079.1"/>
    </source>
</evidence>
<dbReference type="SUPFAM" id="SSF46689">
    <property type="entry name" value="Homeodomain-like"/>
    <property type="match status" value="1"/>
</dbReference>
<evidence type="ECO:0000256" key="4">
    <source>
        <dbReference type="PROSITE-ProRule" id="PRU00335"/>
    </source>
</evidence>
<dbReference type="EMBL" id="CP098740">
    <property type="protein sequence ID" value="UZK58079.1"/>
    <property type="molecule type" value="Genomic_DNA"/>
</dbReference>
<dbReference type="RefSeq" id="WP_265546612.1">
    <property type="nucleotide sequence ID" value="NZ_CP098740.1"/>
</dbReference>